<accession>A0A1M3T0Q5</accession>
<gene>
    <name evidence="1" type="ORF">ASPFODRAFT_53490</name>
</gene>
<evidence type="ECO:0000313" key="1">
    <source>
        <dbReference type="EMBL" id="OJZ80340.1"/>
    </source>
</evidence>
<reference evidence="2" key="1">
    <citation type="journal article" date="2017" name="Genome Biol.">
        <title>Comparative genomics reveals high biological diversity and specific adaptations in the industrially and medically important fungal genus Aspergillus.</title>
        <authorList>
            <person name="de Vries R.P."/>
            <person name="Riley R."/>
            <person name="Wiebenga A."/>
            <person name="Aguilar-Osorio G."/>
            <person name="Amillis S."/>
            <person name="Uchima C.A."/>
            <person name="Anderluh G."/>
            <person name="Asadollahi M."/>
            <person name="Askin M."/>
            <person name="Barry K."/>
            <person name="Battaglia E."/>
            <person name="Bayram O."/>
            <person name="Benocci T."/>
            <person name="Braus-Stromeyer S.A."/>
            <person name="Caldana C."/>
            <person name="Canovas D."/>
            <person name="Cerqueira G.C."/>
            <person name="Chen F."/>
            <person name="Chen W."/>
            <person name="Choi C."/>
            <person name="Clum A."/>
            <person name="Dos Santos R.A."/>
            <person name="Damasio A.R."/>
            <person name="Diallinas G."/>
            <person name="Emri T."/>
            <person name="Fekete E."/>
            <person name="Flipphi M."/>
            <person name="Freyberg S."/>
            <person name="Gallo A."/>
            <person name="Gournas C."/>
            <person name="Habgood R."/>
            <person name="Hainaut M."/>
            <person name="Harispe M.L."/>
            <person name="Henrissat B."/>
            <person name="Hilden K.S."/>
            <person name="Hope R."/>
            <person name="Hossain A."/>
            <person name="Karabika E."/>
            <person name="Karaffa L."/>
            <person name="Karanyi Z."/>
            <person name="Krasevec N."/>
            <person name="Kuo A."/>
            <person name="Kusch H."/>
            <person name="LaButti K."/>
            <person name="Lagendijk E.L."/>
            <person name="Lapidus A."/>
            <person name="Levasseur A."/>
            <person name="Lindquist E."/>
            <person name="Lipzen A."/>
            <person name="Logrieco A.F."/>
            <person name="MacCabe A."/>
            <person name="Maekelae M.R."/>
            <person name="Malavazi I."/>
            <person name="Melin P."/>
            <person name="Meyer V."/>
            <person name="Mielnichuk N."/>
            <person name="Miskei M."/>
            <person name="Molnar A.P."/>
            <person name="Mule G."/>
            <person name="Ngan C.Y."/>
            <person name="Orejas M."/>
            <person name="Orosz E."/>
            <person name="Ouedraogo J.P."/>
            <person name="Overkamp K.M."/>
            <person name="Park H.-S."/>
            <person name="Perrone G."/>
            <person name="Piumi F."/>
            <person name="Punt P.J."/>
            <person name="Ram A.F."/>
            <person name="Ramon A."/>
            <person name="Rauscher S."/>
            <person name="Record E."/>
            <person name="Riano-Pachon D.M."/>
            <person name="Robert V."/>
            <person name="Roehrig J."/>
            <person name="Ruller R."/>
            <person name="Salamov A."/>
            <person name="Salih N.S."/>
            <person name="Samson R.A."/>
            <person name="Sandor E."/>
            <person name="Sanguinetti M."/>
            <person name="Schuetze T."/>
            <person name="Sepcic K."/>
            <person name="Shelest E."/>
            <person name="Sherlock G."/>
            <person name="Sophianopoulou V."/>
            <person name="Squina F.M."/>
            <person name="Sun H."/>
            <person name="Susca A."/>
            <person name="Todd R.B."/>
            <person name="Tsang A."/>
            <person name="Unkles S.E."/>
            <person name="van de Wiele N."/>
            <person name="van Rossen-Uffink D."/>
            <person name="Oliveira J.V."/>
            <person name="Vesth T.C."/>
            <person name="Visser J."/>
            <person name="Yu J.-H."/>
            <person name="Zhou M."/>
            <person name="Andersen M.R."/>
            <person name="Archer D.B."/>
            <person name="Baker S.E."/>
            <person name="Benoit I."/>
            <person name="Brakhage A.A."/>
            <person name="Braus G.H."/>
            <person name="Fischer R."/>
            <person name="Frisvad J.C."/>
            <person name="Goldman G.H."/>
            <person name="Houbraken J."/>
            <person name="Oakley B."/>
            <person name="Pocsi I."/>
            <person name="Scazzocchio C."/>
            <person name="Seiboth B."/>
            <person name="vanKuyk P.A."/>
            <person name="Wortman J."/>
            <person name="Dyer P.S."/>
            <person name="Grigoriev I.V."/>
        </authorList>
    </citation>
    <scope>NUCLEOTIDE SEQUENCE [LARGE SCALE GENOMIC DNA]</scope>
    <source>
        <strain evidence="2">CBS 106.47</strain>
    </source>
</reference>
<sequence>MTTNAINQLDNTLLCPGRIDMETDFGYGCLGTIRTSFTQPPLGTSWVFWTHGDRFAHISRQLARSIRQIISPFYRLYCRRMFHLIGTVQQRFRITFRSTEIVL</sequence>
<organism evidence="1 2">
    <name type="scientific">Aspergillus luchuensis (strain CBS 106.47)</name>
    <dbReference type="NCBI Taxonomy" id="1137211"/>
    <lineage>
        <taxon>Eukaryota</taxon>
        <taxon>Fungi</taxon>
        <taxon>Dikarya</taxon>
        <taxon>Ascomycota</taxon>
        <taxon>Pezizomycotina</taxon>
        <taxon>Eurotiomycetes</taxon>
        <taxon>Eurotiomycetidae</taxon>
        <taxon>Eurotiales</taxon>
        <taxon>Aspergillaceae</taxon>
        <taxon>Aspergillus</taxon>
        <taxon>Aspergillus subgen. Circumdati</taxon>
    </lineage>
</organism>
<dbReference type="Proteomes" id="UP000184063">
    <property type="component" value="Unassembled WGS sequence"/>
</dbReference>
<name>A0A1M3T0Q5_ASPLC</name>
<dbReference type="VEuPathDB" id="FungiDB:ASPFODRAFT_53490"/>
<proteinExistence type="predicted"/>
<evidence type="ECO:0000313" key="2">
    <source>
        <dbReference type="Proteomes" id="UP000184063"/>
    </source>
</evidence>
<dbReference type="EMBL" id="KV878256">
    <property type="protein sequence ID" value="OJZ80340.1"/>
    <property type="molecule type" value="Genomic_DNA"/>
</dbReference>
<protein>
    <submittedName>
        <fullName evidence="1">Uncharacterized protein</fullName>
    </submittedName>
</protein>
<dbReference type="AlphaFoldDB" id="A0A1M3T0Q5"/>